<proteinExistence type="inferred from homology"/>
<dbReference type="InterPro" id="IPR001509">
    <property type="entry name" value="Epimerase_deHydtase"/>
</dbReference>
<feature type="domain" description="NAD-dependent epimerase/dehydratase" evidence="3">
    <location>
        <begin position="10"/>
        <end position="264"/>
    </location>
</feature>
<reference evidence="5" key="2">
    <citation type="submission" date="2015-01" db="EMBL/GenBank/DDBJ databases">
        <title>Evolutionary Origins and Diversification of the Mycorrhizal Mutualists.</title>
        <authorList>
            <consortium name="DOE Joint Genome Institute"/>
            <consortium name="Mycorrhizal Genomics Consortium"/>
            <person name="Kohler A."/>
            <person name="Kuo A."/>
            <person name="Nagy L.G."/>
            <person name="Floudas D."/>
            <person name="Copeland A."/>
            <person name="Barry K.W."/>
            <person name="Cichocki N."/>
            <person name="Veneault-Fourrey C."/>
            <person name="LaButti K."/>
            <person name="Lindquist E.A."/>
            <person name="Lipzen A."/>
            <person name="Lundell T."/>
            <person name="Morin E."/>
            <person name="Murat C."/>
            <person name="Riley R."/>
            <person name="Ohm R."/>
            <person name="Sun H."/>
            <person name="Tunlid A."/>
            <person name="Henrissat B."/>
            <person name="Grigoriev I.V."/>
            <person name="Hibbett D.S."/>
            <person name="Martin F."/>
        </authorList>
    </citation>
    <scope>NUCLEOTIDE SEQUENCE [LARGE SCALE GENOMIC DNA]</scope>
    <source>
        <strain evidence="5">Foug A</strain>
    </source>
</reference>
<dbReference type="Proteomes" id="UP000053989">
    <property type="component" value="Unassembled WGS sequence"/>
</dbReference>
<evidence type="ECO:0000259" key="3">
    <source>
        <dbReference type="Pfam" id="PF01370"/>
    </source>
</evidence>
<dbReference type="OrthoDB" id="2735536at2759"/>
<dbReference type="FunCoup" id="A0A0C3AC90">
    <property type="interactions" value="58"/>
</dbReference>
<dbReference type="Gene3D" id="3.40.50.720">
    <property type="entry name" value="NAD(P)-binding Rossmann-like Domain"/>
    <property type="match status" value="1"/>
</dbReference>
<dbReference type="STRING" id="1036808.A0A0C3AC90"/>
<dbReference type="PANTHER" id="PTHR10366:SF564">
    <property type="entry name" value="STEROL-4-ALPHA-CARBOXYLATE 3-DEHYDROGENASE, DECARBOXYLATING"/>
    <property type="match status" value="1"/>
</dbReference>
<sequence>MPAIHPPSKVLVSGANGFVATWVIRNLLEHGYSVRGTVRSARKGEHLKKYFAGYGDKLEIVIVEDITKEGAFDKAVKCVDAIVHMASPISDHFNHSDDIMPDDLLLTVNHPCSQSIKRVVFTSSGATIMQESDTPVVLTEKDWNIECLEMFKELGGNAPDSVKYRASKVFAEQGAWKFMQEHEIGWDLTVLNPTYVFGPVIHEVTDPSSLNLTPGLFYRYVANPVKSEEADNEFLAKTGSAWTDVRDLADAHRLALEIEEAKNERIIISAGGKISVSASIPAQIGADGDIAEVDIANALDPPPNLSNPLPRGNTGASSQATVDLYLDNTKSKRVLGLKYRSMAEMTKDTLADYEARGW</sequence>
<dbReference type="InterPro" id="IPR036291">
    <property type="entry name" value="NAD(P)-bd_dom_sf"/>
</dbReference>
<protein>
    <recommendedName>
        <fullName evidence="3">NAD-dependent epimerase/dehydratase domain-containing protein</fullName>
    </recommendedName>
</protein>
<dbReference type="Pfam" id="PF01370">
    <property type="entry name" value="Epimerase"/>
    <property type="match status" value="1"/>
</dbReference>
<dbReference type="GO" id="GO:0016616">
    <property type="term" value="F:oxidoreductase activity, acting on the CH-OH group of donors, NAD or NADP as acceptor"/>
    <property type="evidence" value="ECO:0007669"/>
    <property type="project" value="TreeGrafter"/>
</dbReference>
<evidence type="ECO:0000256" key="1">
    <source>
        <dbReference type="ARBA" id="ARBA00023002"/>
    </source>
</evidence>
<evidence type="ECO:0000313" key="5">
    <source>
        <dbReference type="Proteomes" id="UP000053989"/>
    </source>
</evidence>
<dbReference type="AlphaFoldDB" id="A0A0C3AC90"/>
<dbReference type="HOGENOM" id="CLU_007383_9_2_1"/>
<keyword evidence="1" id="KW-0560">Oxidoreductase</keyword>
<dbReference type="EMBL" id="KN822042">
    <property type="protein sequence ID" value="KIM62532.1"/>
    <property type="molecule type" value="Genomic_DNA"/>
</dbReference>
<evidence type="ECO:0000313" key="4">
    <source>
        <dbReference type="EMBL" id="KIM62532.1"/>
    </source>
</evidence>
<keyword evidence="5" id="KW-1185">Reference proteome</keyword>
<name>A0A0C3AC90_9AGAM</name>
<dbReference type="SUPFAM" id="SSF51735">
    <property type="entry name" value="NAD(P)-binding Rossmann-fold domains"/>
    <property type="match status" value="1"/>
</dbReference>
<dbReference type="InterPro" id="IPR050425">
    <property type="entry name" value="NAD(P)_dehydrat-like"/>
</dbReference>
<dbReference type="InParanoid" id="A0A0C3AC90"/>
<dbReference type="PANTHER" id="PTHR10366">
    <property type="entry name" value="NAD DEPENDENT EPIMERASE/DEHYDRATASE"/>
    <property type="match status" value="1"/>
</dbReference>
<accession>A0A0C3AC90</accession>
<organism evidence="4 5">
    <name type="scientific">Scleroderma citrinum Foug A</name>
    <dbReference type="NCBI Taxonomy" id="1036808"/>
    <lineage>
        <taxon>Eukaryota</taxon>
        <taxon>Fungi</taxon>
        <taxon>Dikarya</taxon>
        <taxon>Basidiomycota</taxon>
        <taxon>Agaricomycotina</taxon>
        <taxon>Agaricomycetes</taxon>
        <taxon>Agaricomycetidae</taxon>
        <taxon>Boletales</taxon>
        <taxon>Sclerodermatineae</taxon>
        <taxon>Sclerodermataceae</taxon>
        <taxon>Scleroderma</taxon>
    </lineage>
</organism>
<reference evidence="4 5" key="1">
    <citation type="submission" date="2014-04" db="EMBL/GenBank/DDBJ databases">
        <authorList>
            <consortium name="DOE Joint Genome Institute"/>
            <person name="Kuo A."/>
            <person name="Kohler A."/>
            <person name="Nagy L.G."/>
            <person name="Floudas D."/>
            <person name="Copeland A."/>
            <person name="Barry K.W."/>
            <person name="Cichocki N."/>
            <person name="Veneault-Fourrey C."/>
            <person name="LaButti K."/>
            <person name="Lindquist E.A."/>
            <person name="Lipzen A."/>
            <person name="Lundell T."/>
            <person name="Morin E."/>
            <person name="Murat C."/>
            <person name="Sun H."/>
            <person name="Tunlid A."/>
            <person name="Henrissat B."/>
            <person name="Grigoriev I.V."/>
            <person name="Hibbett D.S."/>
            <person name="Martin F."/>
            <person name="Nordberg H.P."/>
            <person name="Cantor M.N."/>
            <person name="Hua S.X."/>
        </authorList>
    </citation>
    <scope>NUCLEOTIDE SEQUENCE [LARGE SCALE GENOMIC DNA]</scope>
    <source>
        <strain evidence="4 5">Foug A</strain>
    </source>
</reference>
<evidence type="ECO:0000256" key="2">
    <source>
        <dbReference type="ARBA" id="ARBA00023445"/>
    </source>
</evidence>
<comment type="similarity">
    <text evidence="2">Belongs to the NAD(P)-dependent epimerase/dehydratase family. Dihydroflavonol-4-reductase subfamily.</text>
</comment>
<gene>
    <name evidence="4" type="ORF">SCLCIDRAFT_25022</name>
</gene>